<dbReference type="SUPFAM" id="SSF50249">
    <property type="entry name" value="Nucleic acid-binding proteins"/>
    <property type="match status" value="1"/>
</dbReference>
<organism evidence="4 5">
    <name type="scientific">Tetrapyrgos nigripes</name>
    <dbReference type="NCBI Taxonomy" id="182062"/>
    <lineage>
        <taxon>Eukaryota</taxon>
        <taxon>Fungi</taxon>
        <taxon>Dikarya</taxon>
        <taxon>Basidiomycota</taxon>
        <taxon>Agaricomycotina</taxon>
        <taxon>Agaricomycetes</taxon>
        <taxon>Agaricomycetidae</taxon>
        <taxon>Agaricales</taxon>
        <taxon>Marasmiineae</taxon>
        <taxon>Marasmiaceae</taxon>
        <taxon>Tetrapyrgos</taxon>
    </lineage>
</organism>
<dbReference type="PANTHER" id="PTHR10744:SF1">
    <property type="entry name" value="SMALL RIBOSOMAL SUBUNIT PROTEIN US17M"/>
    <property type="match status" value="1"/>
</dbReference>
<name>A0A8H5H154_9AGAR</name>
<dbReference type="Gene3D" id="2.40.50.140">
    <property type="entry name" value="Nucleic acid-binding proteins"/>
    <property type="match status" value="1"/>
</dbReference>
<dbReference type="OrthoDB" id="274752at2759"/>
<dbReference type="GO" id="GO:0003735">
    <property type="term" value="F:structural constituent of ribosome"/>
    <property type="evidence" value="ECO:0007669"/>
    <property type="project" value="InterPro"/>
</dbReference>
<dbReference type="GO" id="GO:1990904">
    <property type="term" value="C:ribonucleoprotein complex"/>
    <property type="evidence" value="ECO:0007669"/>
    <property type="project" value="UniProtKB-KW"/>
</dbReference>
<accession>A0A8H5H154</accession>
<dbReference type="InterPro" id="IPR012340">
    <property type="entry name" value="NA-bd_OB-fold"/>
</dbReference>
<evidence type="ECO:0000313" key="5">
    <source>
        <dbReference type="Proteomes" id="UP000559256"/>
    </source>
</evidence>
<dbReference type="PANTHER" id="PTHR10744">
    <property type="entry name" value="40S RIBOSOMAL PROTEIN S11 FAMILY MEMBER"/>
    <property type="match status" value="1"/>
</dbReference>
<evidence type="ECO:0008006" key="6">
    <source>
        <dbReference type="Google" id="ProtNLM"/>
    </source>
</evidence>
<sequence>MPPMAFQGLVTKAGFMNKTVTVTVSRWMVHPVTKKRLERTKKYLTHDPENKLRMDDMVLIRNCPPVSARKRFKLERILKSPETERQRLRAQTMQAAQQ</sequence>
<reference evidence="4 5" key="1">
    <citation type="journal article" date="2020" name="ISME J.">
        <title>Uncovering the hidden diversity of litter-decomposition mechanisms in mushroom-forming fungi.</title>
        <authorList>
            <person name="Floudas D."/>
            <person name="Bentzer J."/>
            <person name="Ahren D."/>
            <person name="Johansson T."/>
            <person name="Persson P."/>
            <person name="Tunlid A."/>
        </authorList>
    </citation>
    <scope>NUCLEOTIDE SEQUENCE [LARGE SCALE GENOMIC DNA]</scope>
    <source>
        <strain evidence="4 5">CBS 291.85</strain>
    </source>
</reference>
<dbReference type="GO" id="GO:0006412">
    <property type="term" value="P:translation"/>
    <property type="evidence" value="ECO:0007669"/>
    <property type="project" value="InterPro"/>
</dbReference>
<evidence type="ECO:0000256" key="2">
    <source>
        <dbReference type="ARBA" id="ARBA00022980"/>
    </source>
</evidence>
<evidence type="ECO:0000256" key="3">
    <source>
        <dbReference type="ARBA" id="ARBA00023274"/>
    </source>
</evidence>
<comment type="caution">
    <text evidence="4">The sequence shown here is derived from an EMBL/GenBank/DDBJ whole genome shotgun (WGS) entry which is preliminary data.</text>
</comment>
<gene>
    <name evidence="4" type="ORF">D9758_000396</name>
</gene>
<dbReference type="GO" id="GO:0005840">
    <property type="term" value="C:ribosome"/>
    <property type="evidence" value="ECO:0007669"/>
    <property type="project" value="UniProtKB-KW"/>
</dbReference>
<keyword evidence="2" id="KW-0689">Ribosomal protein</keyword>
<evidence type="ECO:0000256" key="1">
    <source>
        <dbReference type="ARBA" id="ARBA00010254"/>
    </source>
</evidence>
<evidence type="ECO:0000313" key="4">
    <source>
        <dbReference type="EMBL" id="KAF5374838.1"/>
    </source>
</evidence>
<proteinExistence type="inferred from homology"/>
<keyword evidence="5" id="KW-1185">Reference proteome</keyword>
<dbReference type="Proteomes" id="UP000559256">
    <property type="component" value="Unassembled WGS sequence"/>
</dbReference>
<dbReference type="GO" id="GO:0005739">
    <property type="term" value="C:mitochondrion"/>
    <property type="evidence" value="ECO:0007669"/>
    <property type="project" value="TreeGrafter"/>
</dbReference>
<keyword evidence="3" id="KW-0687">Ribonucleoprotein</keyword>
<dbReference type="InterPro" id="IPR000266">
    <property type="entry name" value="Ribosomal_uS17"/>
</dbReference>
<dbReference type="Pfam" id="PF00366">
    <property type="entry name" value="Ribosomal_S17"/>
    <property type="match status" value="1"/>
</dbReference>
<dbReference type="CDD" id="cd00364">
    <property type="entry name" value="Ribosomal_uS17"/>
    <property type="match status" value="1"/>
</dbReference>
<dbReference type="AlphaFoldDB" id="A0A8H5H154"/>
<protein>
    <recommendedName>
        <fullName evidence="6">30S ribosomal protein S17, chloroplastic</fullName>
    </recommendedName>
</protein>
<comment type="similarity">
    <text evidence="1">Belongs to the universal ribosomal protein uS17 family.</text>
</comment>
<dbReference type="EMBL" id="JAACJM010000001">
    <property type="protein sequence ID" value="KAF5374838.1"/>
    <property type="molecule type" value="Genomic_DNA"/>
</dbReference>